<gene>
    <name evidence="1" type="ORF">PCLFYP37_02859</name>
</gene>
<dbReference type="AlphaFoldDB" id="A0A6N3EV37"/>
<dbReference type="RefSeq" id="WP_412442997.1">
    <property type="nucleotide sequence ID" value="NZ_CACRUT010000016.1"/>
</dbReference>
<protein>
    <submittedName>
        <fullName evidence="1">Uncharacterized protein</fullName>
    </submittedName>
</protein>
<dbReference type="InterPro" id="IPR046552">
    <property type="entry name" value="DUF6706"/>
</dbReference>
<organism evidence="1">
    <name type="scientific">Paraprevotella clara</name>
    <dbReference type="NCBI Taxonomy" id="454154"/>
    <lineage>
        <taxon>Bacteria</taxon>
        <taxon>Pseudomonadati</taxon>
        <taxon>Bacteroidota</taxon>
        <taxon>Bacteroidia</taxon>
        <taxon>Bacteroidales</taxon>
        <taxon>Prevotellaceae</taxon>
        <taxon>Paraprevotella</taxon>
    </lineage>
</organism>
<sequence length="112" mass="12513">MKVSDYIRQTFRDFGVALSDANLLAILKPSGVNGDDDAENLSDNQFRAISVSMTTFIPTLLLRGSSKSVSENGHSKSQSWDIQGIKDYYALMCKRYGLKDELNTDKPKITFL</sequence>
<accession>A0A6N3EV37</accession>
<name>A0A6N3EV37_9BACT</name>
<proteinExistence type="predicted"/>
<reference evidence="1" key="1">
    <citation type="submission" date="2019-11" db="EMBL/GenBank/DDBJ databases">
        <authorList>
            <person name="Feng L."/>
        </authorList>
    </citation>
    <scope>NUCLEOTIDE SEQUENCE</scope>
    <source>
        <strain evidence="1">PclaraLFYP37</strain>
    </source>
</reference>
<dbReference type="EMBL" id="CACRUT010000016">
    <property type="protein sequence ID" value="VYU42811.1"/>
    <property type="molecule type" value="Genomic_DNA"/>
</dbReference>
<dbReference type="Pfam" id="PF20449">
    <property type="entry name" value="DUF6706"/>
    <property type="match status" value="1"/>
</dbReference>
<evidence type="ECO:0000313" key="1">
    <source>
        <dbReference type="EMBL" id="VYU42811.1"/>
    </source>
</evidence>